<keyword evidence="5" id="KW-1185">Reference proteome</keyword>
<keyword evidence="4" id="KW-0378">Hydrolase</keyword>
<evidence type="ECO:0000256" key="1">
    <source>
        <dbReference type="SAM" id="Coils"/>
    </source>
</evidence>
<feature type="coiled-coil region" evidence="1">
    <location>
        <begin position="298"/>
        <end position="325"/>
    </location>
</feature>
<dbReference type="EMBL" id="FSRK01000001">
    <property type="protein sequence ID" value="SIO10683.1"/>
    <property type="molecule type" value="Genomic_DNA"/>
</dbReference>
<keyword evidence="1" id="KW-0175">Coiled coil</keyword>
<feature type="domain" description="Exonuclease VII large subunit C-terminal" evidence="3">
    <location>
        <begin position="189"/>
        <end position="391"/>
    </location>
</feature>
<protein>
    <submittedName>
        <fullName evidence="4">Exonuclease VII, large subunit</fullName>
    </submittedName>
</protein>
<dbReference type="AlphaFoldDB" id="A0A1N6GT52"/>
<dbReference type="InterPro" id="IPR020579">
    <property type="entry name" value="Exonuc_VII_lsu_C"/>
</dbReference>
<accession>A0A1N6GT52</accession>
<keyword evidence="2" id="KW-0812">Transmembrane</keyword>
<keyword evidence="4" id="KW-0269">Exonuclease</keyword>
<keyword evidence="4" id="KW-0540">Nuclease</keyword>
<dbReference type="Proteomes" id="UP000185207">
    <property type="component" value="Unassembled WGS sequence"/>
</dbReference>
<dbReference type="PANTHER" id="PTHR30008">
    <property type="entry name" value="EXODEOXYRIBONUCLEASE 7 LARGE SUBUNIT"/>
    <property type="match status" value="1"/>
</dbReference>
<proteinExistence type="predicted"/>
<dbReference type="InterPro" id="IPR003753">
    <property type="entry name" value="Exonuc_VII_L"/>
</dbReference>
<evidence type="ECO:0000256" key="2">
    <source>
        <dbReference type="SAM" id="Phobius"/>
    </source>
</evidence>
<reference evidence="5" key="1">
    <citation type="submission" date="2016-11" db="EMBL/GenBank/DDBJ databases">
        <authorList>
            <person name="Varghese N."/>
            <person name="Submissions S."/>
        </authorList>
    </citation>
    <scope>NUCLEOTIDE SEQUENCE [LARGE SCALE GENOMIC DNA]</scope>
    <source>
        <strain evidence="5">DSM 27623</strain>
    </source>
</reference>
<dbReference type="GO" id="GO:0009318">
    <property type="term" value="C:exodeoxyribonuclease VII complex"/>
    <property type="evidence" value="ECO:0007669"/>
    <property type="project" value="InterPro"/>
</dbReference>
<dbReference type="GO" id="GO:0006308">
    <property type="term" value="P:DNA catabolic process"/>
    <property type="evidence" value="ECO:0007669"/>
    <property type="project" value="InterPro"/>
</dbReference>
<feature type="transmembrane region" description="Helical" evidence="2">
    <location>
        <begin position="399"/>
        <end position="417"/>
    </location>
</feature>
<dbReference type="PANTHER" id="PTHR30008:SF0">
    <property type="entry name" value="EXODEOXYRIBONUCLEASE 7 LARGE SUBUNIT"/>
    <property type="match status" value="1"/>
</dbReference>
<evidence type="ECO:0000313" key="4">
    <source>
        <dbReference type="EMBL" id="SIO10683.1"/>
    </source>
</evidence>
<keyword evidence="2" id="KW-1133">Transmembrane helix</keyword>
<evidence type="ECO:0000259" key="3">
    <source>
        <dbReference type="Pfam" id="PF02601"/>
    </source>
</evidence>
<evidence type="ECO:0000313" key="5">
    <source>
        <dbReference type="Proteomes" id="UP000185207"/>
    </source>
</evidence>
<dbReference type="RefSeq" id="WP_074235140.1">
    <property type="nucleotide sequence ID" value="NZ_FSRK01000001.1"/>
</dbReference>
<dbReference type="Pfam" id="PF02601">
    <property type="entry name" value="Exonuc_VII_L"/>
    <property type="match status" value="1"/>
</dbReference>
<keyword evidence="2" id="KW-0472">Membrane</keyword>
<name>A0A1N6GT52_9FLAO</name>
<gene>
    <name evidence="4" type="ORF">SAMN05444409_2034</name>
</gene>
<dbReference type="STRING" id="1416779.SAMN05444409_2034"/>
<dbReference type="GO" id="GO:0008855">
    <property type="term" value="F:exodeoxyribonuclease VII activity"/>
    <property type="evidence" value="ECO:0007669"/>
    <property type="project" value="InterPro"/>
</dbReference>
<sequence>MNNNAIESSFQIYSPSLVLGLFNNAIKLNATVNIIYLKGRYVFGNGKSYGSYYYDQLFSESDNISLGVKISSLLRSKIQNNEIYLLKGFIEKSIKSSSIELRFVVDEIIQQEERAISEEDVVRYSLIQKKLENGSRDLENLIRTKILQNQPIRIANIYGNNAIVQHDFKEGLDVSRKYFDITDHSCNITSSTSLVTKLQELSKNQYDIIALVRGGGDRQSMETFNDITLSKLFIDLDAVTVTAIGHTVDESLLDKLADKRFHLPHDYGAGLHSIVEKLSNEKSNSRALLIDEVKKDVSKQYSEQIKTLAEQLAKRTEEFQKLQENSAKQLLDTNKTFTEQQKQRQEELEIYKKEIAVLHDKNILAVVNEKTASLNIDLEMIKKENIRLNQQMQSTKTDYVKIIIAFVLALMIGFILAKLV</sequence>
<dbReference type="OrthoDB" id="9802795at2"/>
<organism evidence="4 5">
    <name type="scientific">Epilithonimonas zeae</name>
    <dbReference type="NCBI Taxonomy" id="1416779"/>
    <lineage>
        <taxon>Bacteria</taxon>
        <taxon>Pseudomonadati</taxon>
        <taxon>Bacteroidota</taxon>
        <taxon>Flavobacteriia</taxon>
        <taxon>Flavobacteriales</taxon>
        <taxon>Weeksellaceae</taxon>
        <taxon>Chryseobacterium group</taxon>
        <taxon>Epilithonimonas</taxon>
    </lineage>
</organism>